<protein>
    <recommendedName>
        <fullName evidence="10">Elongation of very long chain fatty acids protein</fullName>
        <ecNumber evidence="10">2.3.1.199</ecNumber>
    </recommendedName>
    <alternativeName>
        <fullName evidence="10">Very-long-chain 3-oxoacyl-CoA synthase</fullName>
    </alternativeName>
</protein>
<dbReference type="EnsemblMetazoa" id="tetur02g03360.1">
    <property type="protein sequence ID" value="tetur02g03360.1"/>
    <property type="gene ID" value="tetur02g03360"/>
</dbReference>
<feature type="transmembrane region" description="Helical" evidence="10">
    <location>
        <begin position="202"/>
        <end position="219"/>
    </location>
</feature>
<feature type="transmembrane region" description="Helical" evidence="10">
    <location>
        <begin position="231"/>
        <end position="249"/>
    </location>
</feature>
<evidence type="ECO:0000256" key="10">
    <source>
        <dbReference type="RuleBase" id="RU361115"/>
    </source>
</evidence>
<feature type="transmembrane region" description="Helical" evidence="10">
    <location>
        <begin position="144"/>
        <end position="162"/>
    </location>
</feature>
<evidence type="ECO:0000313" key="11">
    <source>
        <dbReference type="EnsemblMetazoa" id="tetur02g03360.1"/>
    </source>
</evidence>
<feature type="transmembrane region" description="Helical" evidence="10">
    <location>
        <begin position="108"/>
        <end position="132"/>
    </location>
</feature>
<keyword evidence="7 10" id="KW-0443">Lipid metabolism</keyword>
<keyword evidence="3 10" id="KW-0808">Transferase</keyword>
<dbReference type="PANTHER" id="PTHR11157">
    <property type="entry name" value="FATTY ACID ACYL TRANSFERASE-RELATED"/>
    <property type="match status" value="1"/>
</dbReference>
<organism evidence="11 12">
    <name type="scientific">Tetranychus urticae</name>
    <name type="common">Two-spotted spider mite</name>
    <dbReference type="NCBI Taxonomy" id="32264"/>
    <lineage>
        <taxon>Eukaryota</taxon>
        <taxon>Metazoa</taxon>
        <taxon>Ecdysozoa</taxon>
        <taxon>Arthropoda</taxon>
        <taxon>Chelicerata</taxon>
        <taxon>Arachnida</taxon>
        <taxon>Acari</taxon>
        <taxon>Acariformes</taxon>
        <taxon>Trombidiformes</taxon>
        <taxon>Prostigmata</taxon>
        <taxon>Eleutherengona</taxon>
        <taxon>Raphignathae</taxon>
        <taxon>Tetranychoidea</taxon>
        <taxon>Tetranychidae</taxon>
        <taxon>Tetranychus</taxon>
    </lineage>
</organism>
<evidence type="ECO:0000256" key="6">
    <source>
        <dbReference type="ARBA" id="ARBA00022989"/>
    </source>
</evidence>
<evidence type="ECO:0000313" key="12">
    <source>
        <dbReference type="Proteomes" id="UP000015104"/>
    </source>
</evidence>
<dbReference type="GO" id="GO:0009922">
    <property type="term" value="F:fatty acid elongase activity"/>
    <property type="evidence" value="ECO:0007669"/>
    <property type="project" value="UniProtKB-EC"/>
</dbReference>
<comment type="catalytic activity">
    <reaction evidence="10">
        <text>a very-long-chain acyl-CoA + malonyl-CoA + H(+) = a very-long-chain 3-oxoacyl-CoA + CO2 + CoA</text>
        <dbReference type="Rhea" id="RHEA:32727"/>
        <dbReference type="ChEBI" id="CHEBI:15378"/>
        <dbReference type="ChEBI" id="CHEBI:16526"/>
        <dbReference type="ChEBI" id="CHEBI:57287"/>
        <dbReference type="ChEBI" id="CHEBI:57384"/>
        <dbReference type="ChEBI" id="CHEBI:90725"/>
        <dbReference type="ChEBI" id="CHEBI:90736"/>
        <dbReference type="EC" id="2.3.1.199"/>
    </reaction>
</comment>
<evidence type="ECO:0000256" key="3">
    <source>
        <dbReference type="ARBA" id="ARBA00022679"/>
    </source>
</evidence>
<dbReference type="GO" id="GO:0034626">
    <property type="term" value="P:fatty acid elongation, polyunsaturated fatty acid"/>
    <property type="evidence" value="ECO:0007669"/>
    <property type="project" value="TreeGrafter"/>
</dbReference>
<proteinExistence type="inferred from homology"/>
<reference evidence="12" key="1">
    <citation type="submission" date="2011-08" db="EMBL/GenBank/DDBJ databases">
        <authorList>
            <person name="Rombauts S."/>
        </authorList>
    </citation>
    <scope>NUCLEOTIDE SEQUENCE</scope>
    <source>
        <strain evidence="12">London</strain>
    </source>
</reference>
<dbReference type="InterPro" id="IPR002076">
    <property type="entry name" value="ELO_fam"/>
</dbReference>
<feature type="transmembrane region" description="Helical" evidence="10">
    <location>
        <begin position="32"/>
        <end position="49"/>
    </location>
</feature>
<evidence type="ECO:0000256" key="8">
    <source>
        <dbReference type="ARBA" id="ARBA00023136"/>
    </source>
</evidence>
<keyword evidence="5 10" id="KW-0276">Fatty acid metabolism</keyword>
<dbReference type="GO" id="GO:0019367">
    <property type="term" value="P:fatty acid elongation, saturated fatty acid"/>
    <property type="evidence" value="ECO:0007669"/>
    <property type="project" value="TreeGrafter"/>
</dbReference>
<dbReference type="GO" id="GO:0030148">
    <property type="term" value="P:sphingolipid biosynthetic process"/>
    <property type="evidence" value="ECO:0007669"/>
    <property type="project" value="TreeGrafter"/>
</dbReference>
<evidence type="ECO:0000256" key="9">
    <source>
        <dbReference type="ARBA" id="ARBA00023160"/>
    </source>
</evidence>
<keyword evidence="9 10" id="KW-0275">Fatty acid biosynthesis</keyword>
<reference evidence="11" key="2">
    <citation type="submission" date="2015-06" db="UniProtKB">
        <authorList>
            <consortium name="EnsemblMetazoa"/>
        </authorList>
    </citation>
    <scope>IDENTIFICATION</scope>
</reference>
<gene>
    <name evidence="11" type="primary">107371600</name>
</gene>
<evidence type="ECO:0000256" key="1">
    <source>
        <dbReference type="ARBA" id="ARBA00004141"/>
    </source>
</evidence>
<dbReference type="Proteomes" id="UP000015104">
    <property type="component" value="Unassembled WGS sequence"/>
</dbReference>
<dbReference type="OMA" id="YTDAMKI"/>
<evidence type="ECO:0000256" key="5">
    <source>
        <dbReference type="ARBA" id="ARBA00022832"/>
    </source>
</evidence>
<dbReference type="Pfam" id="PF01151">
    <property type="entry name" value="ELO"/>
    <property type="match status" value="1"/>
</dbReference>
<dbReference type="PANTHER" id="PTHR11157:SF164">
    <property type="entry name" value="ELONGATION OF VERY LONG CHAIN FATTY ACIDS PROTEIN"/>
    <property type="match status" value="1"/>
</dbReference>
<dbReference type="GO" id="GO:0042761">
    <property type="term" value="P:very long-chain fatty acid biosynthetic process"/>
    <property type="evidence" value="ECO:0007669"/>
    <property type="project" value="TreeGrafter"/>
</dbReference>
<name>T1JV54_TETUR</name>
<dbReference type="OrthoDB" id="10347088at2759"/>
<sequence length="273" mass="31544">MSLIDYGSYEKAIWGDYKVDRAKDFFLVNNSWGLPLLLALQLAFVAYFGPKWMKNRKPFDLRPLMIVLNGLHFGTYGCGILILGYGINLGRDSWACKSKPSEEFRDDVMIRIAYALFCMRLLELFTPIIMVLRCKKGQSPVANSLYNALYILIIYHCMNRYYKDVVYLYPYTDAMKITLRSAYYSLTSPGPDFRRYIWPKNYITGFCLAICVLNVYHLTHMISNNCDGPKIIMYAFLLLSSAEIVFHLTKLFSSKAKISKNEQFGDEVDSKLD</sequence>
<dbReference type="HOGENOM" id="CLU_1125793_0_0_1"/>
<comment type="similarity">
    <text evidence="10">Belongs to the ELO family.</text>
</comment>
<keyword evidence="8 10" id="KW-0472">Membrane</keyword>
<keyword evidence="6 10" id="KW-1133">Transmembrane helix</keyword>
<evidence type="ECO:0000256" key="7">
    <source>
        <dbReference type="ARBA" id="ARBA00023098"/>
    </source>
</evidence>
<dbReference type="EMBL" id="CAEY01000791">
    <property type="status" value="NOT_ANNOTATED_CDS"/>
    <property type="molecule type" value="Genomic_DNA"/>
</dbReference>
<comment type="subcellular location">
    <subcellularLocation>
        <location evidence="1">Membrane</location>
        <topology evidence="1">Multi-pass membrane protein</topology>
    </subcellularLocation>
</comment>
<dbReference type="EC" id="2.3.1.199" evidence="10"/>
<dbReference type="eggNOG" id="KOG3071">
    <property type="taxonomic scope" value="Eukaryota"/>
</dbReference>
<keyword evidence="2 10" id="KW-0444">Lipid biosynthesis</keyword>
<dbReference type="GO" id="GO:0005789">
    <property type="term" value="C:endoplasmic reticulum membrane"/>
    <property type="evidence" value="ECO:0007669"/>
    <property type="project" value="TreeGrafter"/>
</dbReference>
<feature type="transmembrane region" description="Helical" evidence="10">
    <location>
        <begin position="61"/>
        <end position="88"/>
    </location>
</feature>
<accession>T1JV54</accession>
<keyword evidence="12" id="KW-1185">Reference proteome</keyword>
<evidence type="ECO:0000256" key="4">
    <source>
        <dbReference type="ARBA" id="ARBA00022692"/>
    </source>
</evidence>
<dbReference type="GO" id="GO:0034625">
    <property type="term" value="P:fatty acid elongation, monounsaturated fatty acid"/>
    <property type="evidence" value="ECO:0007669"/>
    <property type="project" value="TreeGrafter"/>
</dbReference>
<keyword evidence="4 10" id="KW-0812">Transmembrane</keyword>
<dbReference type="STRING" id="32264.T1JV54"/>
<dbReference type="AlphaFoldDB" id="T1JV54"/>
<evidence type="ECO:0000256" key="2">
    <source>
        <dbReference type="ARBA" id="ARBA00022516"/>
    </source>
</evidence>